<protein>
    <recommendedName>
        <fullName evidence="3">HTH luxR-type domain-containing protein</fullName>
    </recommendedName>
</protein>
<dbReference type="Pfam" id="PF07495">
    <property type="entry name" value="Y_Y_Y"/>
    <property type="match status" value="1"/>
</dbReference>
<dbReference type="Gene3D" id="1.10.10.10">
    <property type="entry name" value="Winged helix-like DNA-binding domain superfamily/Winged helix DNA-binding domain"/>
    <property type="match status" value="1"/>
</dbReference>
<dbReference type="InterPro" id="IPR011123">
    <property type="entry name" value="Y_Y_Y"/>
</dbReference>
<dbReference type="EMBL" id="ARYN01000033">
    <property type="protein sequence ID" value="ORL43600.1"/>
    <property type="molecule type" value="Genomic_DNA"/>
</dbReference>
<evidence type="ECO:0000256" key="1">
    <source>
        <dbReference type="SAM" id="Coils"/>
    </source>
</evidence>
<keyword evidence="1" id="KW-0175">Coiled coil</keyword>
<dbReference type="AlphaFoldDB" id="A0A1Y1SXX6"/>
<feature type="coiled-coil region" evidence="1">
    <location>
        <begin position="815"/>
        <end position="870"/>
    </location>
</feature>
<accession>A0A1Y1SXX6</accession>
<feature type="transmembrane region" description="Helical" evidence="2">
    <location>
        <begin position="762"/>
        <end position="781"/>
    </location>
</feature>
<dbReference type="GO" id="GO:0003677">
    <property type="term" value="F:DNA binding"/>
    <property type="evidence" value="ECO:0007669"/>
    <property type="project" value="InterPro"/>
</dbReference>
<dbReference type="Gene3D" id="2.60.40.10">
    <property type="entry name" value="Immunoglobulins"/>
    <property type="match status" value="1"/>
</dbReference>
<dbReference type="SUPFAM" id="SSF46894">
    <property type="entry name" value="C-terminal effector domain of the bipartite response regulators"/>
    <property type="match status" value="1"/>
</dbReference>
<dbReference type="InterPro" id="IPR000792">
    <property type="entry name" value="Tscrpt_reg_LuxR_C"/>
</dbReference>
<evidence type="ECO:0000313" key="4">
    <source>
        <dbReference type="EMBL" id="ORL43600.1"/>
    </source>
</evidence>
<comment type="caution">
    <text evidence="4">The sequence shown here is derived from an EMBL/GenBank/DDBJ whole genome shotgun (WGS) entry which is preliminary data.</text>
</comment>
<name>A0A1Y1SXX6_9FLAO</name>
<dbReference type="Gene3D" id="2.130.10.10">
    <property type="entry name" value="YVTN repeat-like/Quinoprotein amine dehydrogenase"/>
    <property type="match status" value="2"/>
</dbReference>
<evidence type="ECO:0000313" key="5">
    <source>
        <dbReference type="Proteomes" id="UP000192746"/>
    </source>
</evidence>
<dbReference type="InterPro" id="IPR015943">
    <property type="entry name" value="WD40/YVTN_repeat-like_dom_sf"/>
</dbReference>
<dbReference type="InterPro" id="IPR016032">
    <property type="entry name" value="Sig_transdc_resp-reg_C-effctor"/>
</dbReference>
<evidence type="ECO:0000256" key="2">
    <source>
        <dbReference type="SAM" id="Phobius"/>
    </source>
</evidence>
<feature type="domain" description="HTH luxR-type" evidence="3">
    <location>
        <begin position="912"/>
        <end position="969"/>
    </location>
</feature>
<dbReference type="Proteomes" id="UP000192746">
    <property type="component" value="Unassembled WGS sequence"/>
</dbReference>
<reference evidence="4 5" key="1">
    <citation type="submission" date="2013-04" db="EMBL/GenBank/DDBJ databases">
        <title>Zunongwangia sp. 22II14-10F7 Genome Sequencing.</title>
        <authorList>
            <person name="Lai Q."/>
            <person name="Shao Z."/>
        </authorList>
    </citation>
    <scope>NUCLEOTIDE SEQUENCE [LARGE SCALE GENOMIC DNA]</scope>
    <source>
        <strain evidence="4 5">22II14-10F7</strain>
    </source>
</reference>
<dbReference type="STRING" id="1185767.IIF7_19956"/>
<keyword evidence="2" id="KW-0812">Transmembrane</keyword>
<dbReference type="InterPro" id="IPR036388">
    <property type="entry name" value="WH-like_DNA-bd_sf"/>
</dbReference>
<keyword evidence="2" id="KW-1133">Transmembrane helix</keyword>
<proteinExistence type="predicted"/>
<organism evidence="4 5">
    <name type="scientific">Zunongwangia atlantica 22II14-10F7</name>
    <dbReference type="NCBI Taxonomy" id="1185767"/>
    <lineage>
        <taxon>Bacteria</taxon>
        <taxon>Pseudomonadati</taxon>
        <taxon>Bacteroidota</taxon>
        <taxon>Flavobacteriia</taxon>
        <taxon>Flavobacteriales</taxon>
        <taxon>Flavobacteriaceae</taxon>
        <taxon>Zunongwangia</taxon>
    </lineage>
</organism>
<dbReference type="GO" id="GO:0006355">
    <property type="term" value="P:regulation of DNA-templated transcription"/>
    <property type="evidence" value="ECO:0007669"/>
    <property type="project" value="InterPro"/>
</dbReference>
<dbReference type="OrthoDB" id="1090267at2"/>
<dbReference type="RefSeq" id="WP_084843451.1">
    <property type="nucleotide sequence ID" value="NZ_ARYN01000033.1"/>
</dbReference>
<dbReference type="InterPro" id="IPR013783">
    <property type="entry name" value="Ig-like_fold"/>
</dbReference>
<gene>
    <name evidence="4" type="ORF">IIF7_19956</name>
</gene>
<dbReference type="SMART" id="SM00421">
    <property type="entry name" value="HTH_LUXR"/>
    <property type="match status" value="1"/>
</dbReference>
<keyword evidence="5" id="KW-1185">Reference proteome</keyword>
<sequence length="974" mass="112818">MKSKNFKIKDFDFEYLAVFVFLFCGLFSEYHTISAQNNLPPAPVIDLSKNPNIDYYSQQDFNADTQFWSVTEDAEAVMYFGNNDGIVIFDGSHWTTVALTNSSSVRSLAKGVDGTIYAGGYNELGYIEHNEFGDYRFISLKESLQLQNLSFENIWQIDVIKERVIFRSFKKLFVLENGNVTQIPSKNSFIKSFVVGDRYFVQDANEGLYELNLDKNQISEYFSAEAMGNHSIVYISKDFDLITSNGKIFETNQKSLSLKQSIFEDTNDQIISVLSLDDSIFLLGTLSEGIKVLKKEGEGYQVSYINSANDKTVLNLYKTSNGNVWALLDSGLEFLNYNSPRTTIFNQASVYDTYWDKDYFYVATNKGVYYSALVNQEINPNSFKKLNDIPGQAWSFDELNDELFINHDKGLFKLTNGFSSEKIGSVNGVWKTIKLKNYPNTYLVCTYEGIYILKNEGGNWGIRNKVQGFDESSRDILATHNPNVFWICHGYKGVYKITLDKQLERAIAIDHFTEKNGLPAKFNINVFKWQDETVFSTNNGVYKFDEYDKRFKPYKPLNKLIDTTRNPRTIIDAKDKTWIVQDDELGYFLTNSDNPKIQSDIFLQTKGTFNRGMESITPLSENRLLVGTHNGLFLYNLSNTIRQEGVQTFFTKITYNRDQNTVNLPVDKDSIVEISNNLNSIKFSFATPSMVNNQNIKFSYKLENVDKDWSSWQHLAFKEYSLLTPGNYVFKVKSKNVLGNESNIASYQFYIRSKWYQSGMAYVGYAIIFLLLLITGQQLLAKKIKKENQKSILKEQRANKLLQLEINQLKLVQDKEKIEKDKKHLQRDIIEKSKELANYTMLLVNKKNFFDQLQEDLKELKQISKNKQSSQKILEIFKKMHRNNIDEQYLQVFDNNFESIHHEFFINLKHKIPNLSKKELRLSAFIKMELSNKDIAPLLGISIRGVETARYRLRKKLNLEHDDNLMEFFESLMN</sequence>
<evidence type="ECO:0000259" key="3">
    <source>
        <dbReference type="SMART" id="SM00421"/>
    </source>
</evidence>
<keyword evidence="2" id="KW-0472">Membrane</keyword>